<dbReference type="STRING" id="1856405.BFC17_10615"/>
<dbReference type="AlphaFoldDB" id="A0A1E8FIH1"/>
<protein>
    <submittedName>
        <fullName evidence="2">Uncharacterized protein</fullName>
    </submittedName>
</protein>
<feature type="transmembrane region" description="Helical" evidence="1">
    <location>
        <begin position="7"/>
        <end position="31"/>
    </location>
</feature>
<evidence type="ECO:0000256" key="1">
    <source>
        <dbReference type="SAM" id="Phobius"/>
    </source>
</evidence>
<dbReference type="RefSeq" id="WP_070174971.1">
    <property type="nucleotide sequence ID" value="NZ_BMJR01000008.1"/>
</dbReference>
<dbReference type="EMBL" id="MJIC01000006">
    <property type="protein sequence ID" value="OFI35731.1"/>
    <property type="molecule type" value="Genomic_DNA"/>
</dbReference>
<comment type="caution">
    <text evidence="2">The sequence shown here is derived from an EMBL/GenBank/DDBJ whole genome shotgun (WGS) entry which is preliminary data.</text>
</comment>
<dbReference type="Proteomes" id="UP000176037">
    <property type="component" value="Unassembled WGS sequence"/>
</dbReference>
<keyword evidence="1" id="KW-1133">Transmembrane helix</keyword>
<organism evidence="2 3">
    <name type="scientific">Alteromonas lipolytica</name>
    <dbReference type="NCBI Taxonomy" id="1856405"/>
    <lineage>
        <taxon>Bacteria</taxon>
        <taxon>Pseudomonadati</taxon>
        <taxon>Pseudomonadota</taxon>
        <taxon>Gammaproteobacteria</taxon>
        <taxon>Alteromonadales</taxon>
        <taxon>Alteromonadaceae</taxon>
        <taxon>Alteromonas/Salinimonas group</taxon>
        <taxon>Alteromonas</taxon>
    </lineage>
</organism>
<keyword evidence="1" id="KW-0472">Membrane</keyword>
<evidence type="ECO:0000313" key="2">
    <source>
        <dbReference type="EMBL" id="OFI35731.1"/>
    </source>
</evidence>
<keyword evidence="3" id="KW-1185">Reference proteome</keyword>
<reference evidence="2 3" key="1">
    <citation type="submission" date="2016-09" db="EMBL/GenBank/DDBJ databases">
        <title>Alteromonas lipolytica, a new species isolated from sea water.</title>
        <authorList>
            <person name="Wu Y.-H."/>
            <person name="Cheng H."/>
            <person name="Xu X.-W."/>
        </authorList>
    </citation>
    <scope>NUCLEOTIDE SEQUENCE [LARGE SCALE GENOMIC DNA]</scope>
    <source>
        <strain evidence="2 3">JW12</strain>
    </source>
</reference>
<keyword evidence="1" id="KW-0812">Transmembrane</keyword>
<evidence type="ECO:0000313" key="3">
    <source>
        <dbReference type="Proteomes" id="UP000176037"/>
    </source>
</evidence>
<name>A0A1E8FIH1_9ALTE</name>
<accession>A0A1E8FIH1</accession>
<dbReference type="OrthoDB" id="9925046at2"/>
<sequence length="92" mass="10317">MLEAIYSVVTVIVNAIGSALAFVVEFIAGFFVPAGHTLTAVDLFLFFFVLCAEVTVWFVLSLFRLVKGAITRQKPVFKSKPVFWRPTPKVRH</sequence>
<gene>
    <name evidence="2" type="ORF">BFC17_10615</name>
</gene>
<proteinExistence type="predicted"/>
<feature type="transmembrane region" description="Helical" evidence="1">
    <location>
        <begin position="43"/>
        <end position="66"/>
    </location>
</feature>